<protein>
    <recommendedName>
        <fullName evidence="3">Reverse transcriptase domain-containing protein</fullName>
    </recommendedName>
</protein>
<dbReference type="OrthoDB" id="3051324at2759"/>
<proteinExistence type="predicted"/>
<dbReference type="Proteomes" id="UP000217790">
    <property type="component" value="Unassembled WGS sequence"/>
</dbReference>
<dbReference type="EMBL" id="KZ293754">
    <property type="protein sequence ID" value="PBK80020.1"/>
    <property type="molecule type" value="Genomic_DNA"/>
</dbReference>
<sequence length="470" mass="52716">MYHRMEYVVKLGPHHSDTFQSIIGILTGDSSPPGLWNIHFSDFSLLHRPDDIMFGNQPISHVEQVDDIVLFSTSVQGLQEKLDALFDWCRANLMTISKAKTKIWITGPLPSVLPTFKVGENDLKCISKHKYVRITLSSTDRSIFKEHYYVKASKARKSVNALFGAENFVGTIPPKDGIAIYMATVDPHLMSACGISIDIDATLLTQLECIQKLFICRLLGVANHSPIALLFSETGMSPVKYWQYALSLPEDHFLSIAMAQSLTLACSKKSSWISDLARWLPSDIDNLITAVEQSCLMDIDSFIIASSKALLLRYRSLHQTDPSPTSETPVASFRSYLNVPIPAHRKALVRLLTSSHTLAIEVLRWSEHCRLPVPHSQCLCHFCLSEVEDEVHALWYCKGSRSLEDLRSDFFKSAFLMATTHFADLLKSAVSGFEVLHIVLGADDMKIVGALVKYVFNVFRIFSTIPLYCL</sequence>
<dbReference type="InParanoid" id="A0A2H3CDT3"/>
<name>A0A2H3CDT3_ARMGA</name>
<evidence type="ECO:0000313" key="1">
    <source>
        <dbReference type="EMBL" id="PBK80020.1"/>
    </source>
</evidence>
<reference evidence="2" key="1">
    <citation type="journal article" date="2017" name="Nat. Ecol. Evol.">
        <title>Genome expansion and lineage-specific genetic innovations in the forest pathogenic fungi Armillaria.</title>
        <authorList>
            <person name="Sipos G."/>
            <person name="Prasanna A.N."/>
            <person name="Walter M.C."/>
            <person name="O'Connor E."/>
            <person name="Balint B."/>
            <person name="Krizsan K."/>
            <person name="Kiss B."/>
            <person name="Hess J."/>
            <person name="Varga T."/>
            <person name="Slot J."/>
            <person name="Riley R."/>
            <person name="Boka B."/>
            <person name="Rigling D."/>
            <person name="Barry K."/>
            <person name="Lee J."/>
            <person name="Mihaltcheva S."/>
            <person name="LaButti K."/>
            <person name="Lipzen A."/>
            <person name="Waldron R."/>
            <person name="Moloney N.M."/>
            <person name="Sperisen C."/>
            <person name="Kredics L."/>
            <person name="Vagvoelgyi C."/>
            <person name="Patrignani A."/>
            <person name="Fitzpatrick D."/>
            <person name="Nagy I."/>
            <person name="Doyle S."/>
            <person name="Anderson J.B."/>
            <person name="Grigoriev I.V."/>
            <person name="Gueldener U."/>
            <person name="Muensterkoetter M."/>
            <person name="Nagy L.G."/>
        </authorList>
    </citation>
    <scope>NUCLEOTIDE SEQUENCE [LARGE SCALE GENOMIC DNA]</scope>
    <source>
        <strain evidence="2">Ar21-2</strain>
    </source>
</reference>
<evidence type="ECO:0008006" key="3">
    <source>
        <dbReference type="Google" id="ProtNLM"/>
    </source>
</evidence>
<gene>
    <name evidence="1" type="ORF">ARMGADRAFT_1049058</name>
</gene>
<keyword evidence="2" id="KW-1185">Reference proteome</keyword>
<organism evidence="1 2">
    <name type="scientific">Armillaria gallica</name>
    <name type="common">Bulbous honey fungus</name>
    <name type="synonym">Armillaria bulbosa</name>
    <dbReference type="NCBI Taxonomy" id="47427"/>
    <lineage>
        <taxon>Eukaryota</taxon>
        <taxon>Fungi</taxon>
        <taxon>Dikarya</taxon>
        <taxon>Basidiomycota</taxon>
        <taxon>Agaricomycotina</taxon>
        <taxon>Agaricomycetes</taxon>
        <taxon>Agaricomycetidae</taxon>
        <taxon>Agaricales</taxon>
        <taxon>Marasmiineae</taxon>
        <taxon>Physalacriaceae</taxon>
        <taxon>Armillaria</taxon>
    </lineage>
</organism>
<dbReference type="STRING" id="47427.A0A2H3CDT3"/>
<evidence type="ECO:0000313" key="2">
    <source>
        <dbReference type="Proteomes" id="UP000217790"/>
    </source>
</evidence>
<dbReference type="AlphaFoldDB" id="A0A2H3CDT3"/>
<accession>A0A2H3CDT3</accession>
<dbReference type="OMA" id="CTHEPAH"/>